<protein>
    <submittedName>
        <fullName evidence="1">Uncharacterized protein</fullName>
    </submittedName>
</protein>
<comment type="caution">
    <text evidence="1">The sequence shown here is derived from an EMBL/GenBank/DDBJ whole genome shotgun (WGS) entry which is preliminary data.</text>
</comment>
<evidence type="ECO:0000313" key="2">
    <source>
        <dbReference type="Proteomes" id="UP000314294"/>
    </source>
</evidence>
<name>A0A4Z2I159_9TELE</name>
<dbReference type="AlphaFoldDB" id="A0A4Z2I159"/>
<keyword evidence="2" id="KW-1185">Reference proteome</keyword>
<evidence type="ECO:0000313" key="1">
    <source>
        <dbReference type="EMBL" id="TNN71540.1"/>
    </source>
</evidence>
<proteinExistence type="predicted"/>
<gene>
    <name evidence="1" type="ORF">EYF80_018226</name>
</gene>
<reference evidence="1 2" key="1">
    <citation type="submission" date="2019-03" db="EMBL/GenBank/DDBJ databases">
        <title>First draft genome of Liparis tanakae, snailfish: a comprehensive survey of snailfish specific genes.</title>
        <authorList>
            <person name="Kim W."/>
            <person name="Song I."/>
            <person name="Jeong J.-H."/>
            <person name="Kim D."/>
            <person name="Kim S."/>
            <person name="Ryu S."/>
            <person name="Song J.Y."/>
            <person name="Lee S.K."/>
        </authorList>
    </citation>
    <scope>NUCLEOTIDE SEQUENCE [LARGE SCALE GENOMIC DNA]</scope>
    <source>
        <tissue evidence="1">Muscle</tissue>
    </source>
</reference>
<dbReference type="Proteomes" id="UP000314294">
    <property type="component" value="Unassembled WGS sequence"/>
</dbReference>
<organism evidence="1 2">
    <name type="scientific">Liparis tanakae</name>
    <name type="common">Tanaka's snailfish</name>
    <dbReference type="NCBI Taxonomy" id="230148"/>
    <lineage>
        <taxon>Eukaryota</taxon>
        <taxon>Metazoa</taxon>
        <taxon>Chordata</taxon>
        <taxon>Craniata</taxon>
        <taxon>Vertebrata</taxon>
        <taxon>Euteleostomi</taxon>
        <taxon>Actinopterygii</taxon>
        <taxon>Neopterygii</taxon>
        <taxon>Teleostei</taxon>
        <taxon>Neoteleostei</taxon>
        <taxon>Acanthomorphata</taxon>
        <taxon>Eupercaria</taxon>
        <taxon>Perciformes</taxon>
        <taxon>Cottioidei</taxon>
        <taxon>Cottales</taxon>
        <taxon>Liparidae</taxon>
        <taxon>Liparis</taxon>
    </lineage>
</organism>
<accession>A0A4Z2I159</accession>
<dbReference type="EMBL" id="SRLO01000148">
    <property type="protein sequence ID" value="TNN71540.1"/>
    <property type="molecule type" value="Genomic_DNA"/>
</dbReference>
<sequence>MSAASLIFRSRRAAELSQYPPVGLFAELAPAHVVDGTLAELTTRSDEASSMPLELLAMQV</sequence>